<dbReference type="STRING" id="1382522.W6MIZ8"/>
<dbReference type="GO" id="GO:0005829">
    <property type="term" value="C:cytosol"/>
    <property type="evidence" value="ECO:0007669"/>
    <property type="project" value="UniProtKB-UniRule"/>
</dbReference>
<reference evidence="7" key="1">
    <citation type="submission" date="2013-12" db="EMBL/GenBank/DDBJ databases">
        <authorList>
            <person name="Genoscope - CEA"/>
        </authorList>
    </citation>
    <scope>NUCLEOTIDE SEQUENCE</scope>
    <source>
        <strain evidence="7">CBS 1993</strain>
    </source>
</reference>
<dbReference type="Pfam" id="PF09138">
    <property type="entry name" value="Urm1"/>
    <property type="match status" value="1"/>
</dbReference>
<dbReference type="HOGENOM" id="CLU_202794_0_0_1"/>
<proteinExistence type="inferred from homology"/>
<dbReference type="InterPro" id="IPR016155">
    <property type="entry name" value="Mopterin_synth/thiamin_S_b"/>
</dbReference>
<keyword evidence="2 5" id="KW-1017">Isopeptide bond</keyword>
<keyword evidence="3 5" id="KW-0819">tRNA processing</keyword>
<evidence type="ECO:0000256" key="4">
    <source>
        <dbReference type="ARBA" id="ARBA00022786"/>
    </source>
</evidence>
<evidence type="ECO:0000256" key="2">
    <source>
        <dbReference type="ARBA" id="ARBA00022499"/>
    </source>
</evidence>
<gene>
    <name evidence="5" type="primary">URM1</name>
    <name evidence="7" type="ORF">KUCA_T00002451001</name>
</gene>
<dbReference type="Proteomes" id="UP000019384">
    <property type="component" value="Unassembled WGS sequence"/>
</dbReference>
<evidence type="ECO:0000256" key="5">
    <source>
        <dbReference type="HAMAP-Rule" id="MF_03048"/>
    </source>
</evidence>
<accession>W6MIZ8</accession>
<comment type="function">
    <text evidence="5">Acts as a sulfur carrier required for 2-thiolation of mcm(5)S(2)U at tRNA wobble positions of cytosolic tRNA(Lys), tRNA(Glu) and tRNA(Gln). Serves as sulfur donor in tRNA 2-thiolation reaction by being thiocarboxylated (-COSH) at its C-terminus by the MOCS3 homolog UBA4. The sulfur is then transferred to tRNA to form 2-thiolation of mcm(5)S(2)U. Prior mcm(5) tRNA modification by the elongator complex is required for 2-thiolation. Also acts as a ubiquitin-like protein (UBL) that is covalently conjugated via an isopeptide bond to lysine residues of target proteins such as AHP1. The thiocarboxylated form serves as substrate for conjugation and oxidative stress specifically induces the formation of UBL-protein conjugates.</text>
</comment>
<feature type="modified residue" description="1-thioglycine" evidence="5">
    <location>
        <position position="74"/>
    </location>
</feature>
<dbReference type="SUPFAM" id="SSF54285">
    <property type="entry name" value="MoaD/ThiS"/>
    <property type="match status" value="1"/>
</dbReference>
<keyword evidence="1 5" id="KW-0963">Cytoplasm</keyword>
<evidence type="ECO:0000313" key="7">
    <source>
        <dbReference type="EMBL" id="CDK26479.1"/>
    </source>
</evidence>
<protein>
    <recommendedName>
        <fullName evidence="5 6">Ubiquitin-related modifier 1</fullName>
    </recommendedName>
</protein>
<dbReference type="OrthoDB" id="10248987at2759"/>
<dbReference type="Gene3D" id="3.10.20.30">
    <property type="match status" value="1"/>
</dbReference>
<dbReference type="GO" id="GO:0002098">
    <property type="term" value="P:tRNA wobble uridine modification"/>
    <property type="evidence" value="ECO:0007669"/>
    <property type="project" value="UniProtKB-UniRule"/>
</dbReference>
<comment type="subcellular location">
    <subcellularLocation>
        <location evidence="5 6">Cytoplasm</location>
    </subcellularLocation>
</comment>
<evidence type="ECO:0000256" key="1">
    <source>
        <dbReference type="ARBA" id="ARBA00022490"/>
    </source>
</evidence>
<dbReference type="EMBL" id="HG793127">
    <property type="protein sequence ID" value="CDK26479.1"/>
    <property type="molecule type" value="Genomic_DNA"/>
</dbReference>
<keyword evidence="8" id="KW-1185">Reference proteome</keyword>
<comment type="PTM">
    <text evidence="5">C-terminal thiocarboxylation occurs in 2 steps, it is first acyl-adenylated (-COAMP) via the hesA/moeB/thiF part of UBA4, then thiocarboxylated (-COSH) via the rhodanese domain of UBA4.</text>
</comment>
<evidence type="ECO:0000256" key="3">
    <source>
        <dbReference type="ARBA" id="ARBA00022694"/>
    </source>
</evidence>
<dbReference type="UniPathway" id="UPA00988"/>
<comment type="similarity">
    <text evidence="5 6">Belongs to the URM1 family.</text>
</comment>
<dbReference type="AlphaFoldDB" id="W6MIZ8"/>
<dbReference type="GO" id="GO:0032447">
    <property type="term" value="P:protein urmylation"/>
    <property type="evidence" value="ECO:0007669"/>
    <property type="project" value="UniProtKB-UniRule"/>
</dbReference>
<comment type="pathway">
    <text evidence="5 6">tRNA modification; 5-methoxycarbonylmethyl-2-thiouridine-tRNA biosynthesis.</text>
</comment>
<dbReference type="PANTHER" id="PTHR14986">
    <property type="entry name" value="RURM1 PROTEIN"/>
    <property type="match status" value="1"/>
</dbReference>
<sequence length="74" mass="8432">MVMADGQVLKDLLLQIRDTLIKTPQDLEVFLEGESIRPGIIVLINDTDWELEGEEMYELQNRDLITFTSTLHGG</sequence>
<name>W6MIZ8_9ASCO</name>
<dbReference type="GO" id="GO:0034227">
    <property type="term" value="P:tRNA thio-modification"/>
    <property type="evidence" value="ECO:0007669"/>
    <property type="project" value="UniProtKB-UniRule"/>
</dbReference>
<feature type="cross-link" description="Glycyl lysine isopeptide (Gly-Lys) (interchain with K-? in acceptor proteins)" evidence="5">
    <location>
        <position position="74"/>
    </location>
</feature>
<reference evidence="7" key="2">
    <citation type="submission" date="2014-02" db="EMBL/GenBank/DDBJ databases">
        <title>Complete DNA sequence of /Kuraishia capsulata/ illustrates novel genomic features among budding yeasts (/Saccharomycotina/).</title>
        <authorList>
            <person name="Morales L."/>
            <person name="Noel B."/>
            <person name="Porcel B."/>
            <person name="Marcet-Houben M."/>
            <person name="Hullo M-F."/>
            <person name="Sacerdot C."/>
            <person name="Tekaia F."/>
            <person name="Leh-Louis V."/>
            <person name="Despons L."/>
            <person name="Khanna V."/>
            <person name="Aury J-M."/>
            <person name="Barbe V."/>
            <person name="Couloux A."/>
            <person name="Labadie K."/>
            <person name="Pelletier E."/>
            <person name="Souciet J-L."/>
            <person name="Boekhout T."/>
            <person name="Gabaldon T."/>
            <person name="Wincker P."/>
            <person name="Dujon B."/>
        </authorList>
    </citation>
    <scope>NUCLEOTIDE SEQUENCE</scope>
    <source>
        <strain evidence="7">CBS 1993</strain>
    </source>
</reference>
<dbReference type="HAMAP" id="MF_03048">
    <property type="entry name" value="Urm1"/>
    <property type="match status" value="1"/>
</dbReference>
<evidence type="ECO:0000256" key="6">
    <source>
        <dbReference type="RuleBase" id="RU361182"/>
    </source>
</evidence>
<evidence type="ECO:0000313" key="8">
    <source>
        <dbReference type="Proteomes" id="UP000019384"/>
    </source>
</evidence>
<dbReference type="InterPro" id="IPR015221">
    <property type="entry name" value="Urm1"/>
</dbReference>
<keyword evidence="4 5" id="KW-0833">Ubl conjugation pathway</keyword>
<dbReference type="InterPro" id="IPR012675">
    <property type="entry name" value="Beta-grasp_dom_sf"/>
</dbReference>
<organism evidence="7 8">
    <name type="scientific">Kuraishia capsulata CBS 1993</name>
    <dbReference type="NCBI Taxonomy" id="1382522"/>
    <lineage>
        <taxon>Eukaryota</taxon>
        <taxon>Fungi</taxon>
        <taxon>Dikarya</taxon>
        <taxon>Ascomycota</taxon>
        <taxon>Saccharomycotina</taxon>
        <taxon>Pichiomycetes</taxon>
        <taxon>Pichiales</taxon>
        <taxon>Pichiaceae</taxon>
        <taxon>Kuraishia</taxon>
    </lineage>
</organism>